<dbReference type="EMBL" id="CM003103">
    <property type="protein sequence ID" value="KUI70102.1"/>
    <property type="molecule type" value="Genomic_DNA"/>
</dbReference>
<dbReference type="AlphaFoldDB" id="A0A194W1F5"/>
<feature type="compositionally biased region" description="Basic and acidic residues" evidence="1">
    <location>
        <begin position="124"/>
        <end position="140"/>
    </location>
</feature>
<dbReference type="OrthoDB" id="5365739at2759"/>
<evidence type="ECO:0000313" key="3">
    <source>
        <dbReference type="Proteomes" id="UP000078559"/>
    </source>
</evidence>
<dbReference type="Proteomes" id="UP000078559">
    <property type="component" value="Chromosome 6"/>
</dbReference>
<gene>
    <name evidence="2" type="ORF">VM1G_06052</name>
</gene>
<name>A0A194W1F5_CYTMA</name>
<keyword evidence="3" id="KW-1185">Reference proteome</keyword>
<accession>A0A194W1F5</accession>
<sequence length="570" mass="61507">MASIVQLHGGDDASTEELTRMPAFGFASGRNMYFWTKCPILQGQLTSTVRPPKHTRELGPPADFLELTTTTSNLNRIKNPLALAVYNPAILGTQMPRHAARLVLGRSARATLPLKPRGFSTTPRRLDEDDASKPTRRERSVAAASALGAMSRPSEPTHTSPERKAQVLDARRLGANRPTIVVRPANLGAKPNVISVQGLPQRPGGASGSFVRRVVFDDDRGRRAPPQGNAAPTGRFVGRSAGLGGPRPSQPYNGSGGRFQARAGGGGAARGGFGGARGGGGMRGRPKGAKKARSDSDKKKDEDGRNNGGMSAMSEEVKTYIREQEVGKLRAYTPSTTLESLVGWGPAVATATALGQADITMRNVRIMGGGRANVEGEQSFKINEVKNWLARNKPIFFSSIEQKKAVMETLSHEKKEKVIQANMDATVMEIQKKAGNNWGAFVEAFKAWAANMPSTELGKKLVKSVGEHATPETWLRATAEHKANANLQALAEGYKTQNTKTTREAIAKYALKGEHPEVKYAEDVWGKLAMYHAHGSTYRISDGEKFDEKMRKLIRVPMAGKAAPKAQARA</sequence>
<proteinExistence type="predicted"/>
<reference evidence="2" key="1">
    <citation type="submission" date="2014-12" db="EMBL/GenBank/DDBJ databases">
        <title>Genome Sequence of Valsa Canker Pathogens Uncovers a Specific Adaption of Colonization on Woody Bark.</title>
        <authorList>
            <person name="Yin Z."/>
            <person name="Liu H."/>
            <person name="Gao X."/>
            <person name="Li Z."/>
            <person name="Song N."/>
            <person name="Ke X."/>
            <person name="Dai Q."/>
            <person name="Wu Y."/>
            <person name="Sun Y."/>
            <person name="Xu J.-R."/>
            <person name="Kang Z.K."/>
            <person name="Wang L."/>
            <person name="Huang L."/>
        </authorList>
    </citation>
    <scope>NUCLEOTIDE SEQUENCE [LARGE SCALE GENOMIC DNA]</scope>
    <source>
        <strain evidence="2">03-8</strain>
    </source>
</reference>
<feature type="region of interest" description="Disordered" evidence="1">
    <location>
        <begin position="114"/>
        <end position="165"/>
    </location>
</feature>
<evidence type="ECO:0000256" key="1">
    <source>
        <dbReference type="SAM" id="MobiDB-lite"/>
    </source>
</evidence>
<evidence type="ECO:0000313" key="2">
    <source>
        <dbReference type="EMBL" id="KUI70102.1"/>
    </source>
</evidence>
<organism evidence="2 3">
    <name type="scientific">Cytospora mali</name>
    <name type="common">Apple Valsa canker fungus</name>
    <name type="synonym">Valsa mali</name>
    <dbReference type="NCBI Taxonomy" id="578113"/>
    <lineage>
        <taxon>Eukaryota</taxon>
        <taxon>Fungi</taxon>
        <taxon>Dikarya</taxon>
        <taxon>Ascomycota</taxon>
        <taxon>Pezizomycotina</taxon>
        <taxon>Sordariomycetes</taxon>
        <taxon>Sordariomycetidae</taxon>
        <taxon>Diaporthales</taxon>
        <taxon>Cytosporaceae</taxon>
        <taxon>Cytospora</taxon>
    </lineage>
</organism>
<protein>
    <submittedName>
        <fullName evidence="2">Uncharacterized protein</fullName>
    </submittedName>
</protein>
<feature type="region of interest" description="Disordered" evidence="1">
    <location>
        <begin position="218"/>
        <end position="314"/>
    </location>
</feature>
<feature type="compositionally biased region" description="Basic and acidic residues" evidence="1">
    <location>
        <begin position="292"/>
        <end position="305"/>
    </location>
</feature>
<feature type="compositionally biased region" description="Gly residues" evidence="1">
    <location>
        <begin position="263"/>
        <end position="283"/>
    </location>
</feature>